<dbReference type="GO" id="GO:0016616">
    <property type="term" value="F:oxidoreductase activity, acting on the CH-OH group of donors, NAD or NADP as acceptor"/>
    <property type="evidence" value="ECO:0007669"/>
    <property type="project" value="UniProtKB-ARBA"/>
</dbReference>
<evidence type="ECO:0000313" key="4">
    <source>
        <dbReference type="EMBL" id="QGZ93702.1"/>
    </source>
</evidence>
<dbReference type="PROSITE" id="PS00061">
    <property type="entry name" value="ADH_SHORT"/>
    <property type="match status" value="1"/>
</dbReference>
<dbReference type="FunFam" id="3.40.50.720:FF:000047">
    <property type="entry name" value="NADP-dependent L-serine/L-allo-threonine dehydrogenase"/>
    <property type="match status" value="1"/>
</dbReference>
<protein>
    <submittedName>
        <fullName evidence="4">Putative oxidoreductase</fullName>
        <ecNumber evidence="4">1.-.-.-</ecNumber>
    </submittedName>
</protein>
<dbReference type="PRINTS" id="PR00081">
    <property type="entry name" value="GDHRDH"/>
</dbReference>
<dbReference type="PRINTS" id="PR00080">
    <property type="entry name" value="SDRFAMILY"/>
</dbReference>
<evidence type="ECO:0000313" key="5">
    <source>
        <dbReference type="Proteomes" id="UP000431269"/>
    </source>
</evidence>
<reference evidence="5" key="1">
    <citation type="submission" date="2019-12" db="EMBL/GenBank/DDBJ databases">
        <title>Complete genome of Terracaulis silvestris 0127_4.</title>
        <authorList>
            <person name="Vieira S."/>
            <person name="Riedel T."/>
            <person name="Sproer C."/>
            <person name="Pascual J."/>
            <person name="Boedeker C."/>
            <person name="Overmann J."/>
        </authorList>
    </citation>
    <scope>NUCLEOTIDE SEQUENCE [LARGE SCALE GENOMIC DNA]</scope>
    <source>
        <strain evidence="5">0127_4</strain>
    </source>
</reference>
<sequence length="245" mass="25582">MTGIDGKVIVITGASSGIGRAAALLLAGQGAKVVLGARGGDELEAVAREVRDAGGSALHRRTDVSKRQDMAALVAVATDSHGKLDVLISNAGIGPISMLAELRVEDWEAMVDVNINGLLYGIAAALPIFRRQGSGHFVNTISTAGIQMSPTMAIYAATKNAVRTISEGLRLESDGKYRVTGISPGFVGTRFAESMTDAGVKAEIQKRMDEIALAPEAIARAMAFAIQQPDDVDVGDIVVRPTVQN</sequence>
<dbReference type="RefSeq" id="WP_158764700.1">
    <property type="nucleotide sequence ID" value="NZ_CP047045.1"/>
</dbReference>
<dbReference type="CDD" id="cd05233">
    <property type="entry name" value="SDR_c"/>
    <property type="match status" value="1"/>
</dbReference>
<dbReference type="AlphaFoldDB" id="A0A6I6MQ91"/>
<organism evidence="4 5">
    <name type="scientific">Terricaulis silvestris</name>
    <dbReference type="NCBI Taxonomy" id="2686094"/>
    <lineage>
        <taxon>Bacteria</taxon>
        <taxon>Pseudomonadati</taxon>
        <taxon>Pseudomonadota</taxon>
        <taxon>Alphaproteobacteria</taxon>
        <taxon>Caulobacterales</taxon>
        <taxon>Caulobacteraceae</taxon>
        <taxon>Terricaulis</taxon>
    </lineage>
</organism>
<keyword evidence="5" id="KW-1185">Reference proteome</keyword>
<dbReference type="PANTHER" id="PTHR43115">
    <property type="entry name" value="DEHYDROGENASE/REDUCTASE SDR FAMILY MEMBER 11"/>
    <property type="match status" value="1"/>
</dbReference>
<dbReference type="SUPFAM" id="SSF51735">
    <property type="entry name" value="NAD(P)-binding Rossmann-fold domains"/>
    <property type="match status" value="1"/>
</dbReference>
<dbReference type="EC" id="1.-.-.-" evidence="4"/>
<keyword evidence="2 4" id="KW-0560">Oxidoreductase</keyword>
<evidence type="ECO:0000256" key="3">
    <source>
        <dbReference type="RuleBase" id="RU000363"/>
    </source>
</evidence>
<dbReference type="InterPro" id="IPR002347">
    <property type="entry name" value="SDR_fam"/>
</dbReference>
<dbReference type="EMBL" id="CP047045">
    <property type="protein sequence ID" value="QGZ93702.1"/>
    <property type="molecule type" value="Genomic_DNA"/>
</dbReference>
<dbReference type="KEGG" id="tsv:DSM104635_00514"/>
<dbReference type="InterPro" id="IPR020904">
    <property type="entry name" value="Sc_DH/Rdtase_CS"/>
</dbReference>
<gene>
    <name evidence="4" type="ORF">DSM104635_00514</name>
</gene>
<proteinExistence type="inferred from homology"/>
<name>A0A6I6MQ91_9CAUL</name>
<comment type="similarity">
    <text evidence="1 3">Belongs to the short-chain dehydrogenases/reductases (SDR) family.</text>
</comment>
<evidence type="ECO:0000256" key="1">
    <source>
        <dbReference type="ARBA" id="ARBA00006484"/>
    </source>
</evidence>
<evidence type="ECO:0000256" key="2">
    <source>
        <dbReference type="ARBA" id="ARBA00023002"/>
    </source>
</evidence>
<dbReference type="Proteomes" id="UP000431269">
    <property type="component" value="Chromosome"/>
</dbReference>
<dbReference type="InterPro" id="IPR036291">
    <property type="entry name" value="NAD(P)-bd_dom_sf"/>
</dbReference>
<dbReference type="Gene3D" id="3.40.50.720">
    <property type="entry name" value="NAD(P)-binding Rossmann-like Domain"/>
    <property type="match status" value="1"/>
</dbReference>
<accession>A0A6I6MQ91</accession>
<dbReference type="PANTHER" id="PTHR43115:SF4">
    <property type="entry name" value="DEHYDROGENASE_REDUCTASE SDR FAMILY MEMBER 11"/>
    <property type="match status" value="1"/>
</dbReference>
<dbReference type="Pfam" id="PF00106">
    <property type="entry name" value="adh_short"/>
    <property type="match status" value="1"/>
</dbReference>